<sequence length="219" mass="25078">MRLVLALAAYYKPNAVRPSHSHRMPTAGYAHSASTALAEAHEHASTVIKKPSRPSFIDNNWRTPQSISKDSSDNLQKQNGLESDETQQRDLIYALANLSQEHNNLLYVHDEVLKELNETKCLAQQLFITMSGSEDGSCTSNSFLDGTTKVDGQLGESSLSKTFHNMHRLLDELELHHQRTDCRNNYEHQEAKSWNRLRIRMITEIKDDRREGAFRNRFL</sequence>
<reference evidence="2 4" key="2">
    <citation type="journal article" date="2013" name="Nature">
        <title>Insights into bilaterian evolution from three spiralian genomes.</title>
        <authorList>
            <person name="Simakov O."/>
            <person name="Marletaz F."/>
            <person name="Cho S.J."/>
            <person name="Edsinger-Gonzales E."/>
            <person name="Havlak P."/>
            <person name="Hellsten U."/>
            <person name="Kuo D.H."/>
            <person name="Larsson T."/>
            <person name="Lv J."/>
            <person name="Arendt D."/>
            <person name="Savage R."/>
            <person name="Osoegawa K."/>
            <person name="de Jong P."/>
            <person name="Grimwood J."/>
            <person name="Chapman J.A."/>
            <person name="Shapiro H."/>
            <person name="Aerts A."/>
            <person name="Otillar R.P."/>
            <person name="Terry A.Y."/>
            <person name="Boore J.L."/>
            <person name="Grigoriev I.V."/>
            <person name="Lindberg D.R."/>
            <person name="Seaver E.C."/>
            <person name="Weisblat D.A."/>
            <person name="Putnam N.H."/>
            <person name="Rokhsar D.S."/>
        </authorList>
    </citation>
    <scope>NUCLEOTIDE SEQUENCE</scope>
</reference>
<dbReference type="AlphaFoldDB" id="T1EZP3"/>
<dbReference type="EnsemblMetazoa" id="HelroT167693">
    <property type="protein sequence ID" value="HelroP167693"/>
    <property type="gene ID" value="HelroG167693"/>
</dbReference>
<keyword evidence="4" id="KW-1185">Reference proteome</keyword>
<dbReference type="Proteomes" id="UP000015101">
    <property type="component" value="Unassembled WGS sequence"/>
</dbReference>
<gene>
    <name evidence="3" type="primary">20202043</name>
    <name evidence="2" type="ORF">HELRODRAFT_167693</name>
</gene>
<dbReference type="HOGENOM" id="CLU_1262767_0_0_1"/>
<dbReference type="InParanoid" id="T1EZP3"/>
<dbReference type="CTD" id="20202043"/>
<evidence type="ECO:0000313" key="3">
    <source>
        <dbReference type="EnsemblMetazoa" id="HelroP167693"/>
    </source>
</evidence>
<name>T1EZP3_HELRO</name>
<feature type="compositionally biased region" description="Polar residues" evidence="1">
    <location>
        <begin position="57"/>
        <end position="81"/>
    </location>
</feature>
<accession>T1EZP3</accession>
<dbReference type="RefSeq" id="XP_009011689.1">
    <property type="nucleotide sequence ID" value="XM_009013441.1"/>
</dbReference>
<dbReference type="KEGG" id="hro:HELRODRAFT_167693"/>
<reference evidence="4" key="1">
    <citation type="submission" date="2012-12" db="EMBL/GenBank/DDBJ databases">
        <authorList>
            <person name="Hellsten U."/>
            <person name="Grimwood J."/>
            <person name="Chapman J.A."/>
            <person name="Shapiro H."/>
            <person name="Aerts A."/>
            <person name="Otillar R.P."/>
            <person name="Terry A.Y."/>
            <person name="Boore J.L."/>
            <person name="Simakov O."/>
            <person name="Marletaz F."/>
            <person name="Cho S.-J."/>
            <person name="Edsinger-Gonzales E."/>
            <person name="Havlak P."/>
            <person name="Kuo D.-H."/>
            <person name="Larsson T."/>
            <person name="Lv J."/>
            <person name="Arendt D."/>
            <person name="Savage R."/>
            <person name="Osoegawa K."/>
            <person name="de Jong P."/>
            <person name="Lindberg D.R."/>
            <person name="Seaver E.C."/>
            <person name="Weisblat D.A."/>
            <person name="Putnam N.H."/>
            <person name="Grigoriev I.V."/>
            <person name="Rokhsar D.S."/>
        </authorList>
    </citation>
    <scope>NUCLEOTIDE SEQUENCE</scope>
</reference>
<evidence type="ECO:0000256" key="1">
    <source>
        <dbReference type="SAM" id="MobiDB-lite"/>
    </source>
</evidence>
<dbReference type="GeneID" id="20202043"/>
<dbReference type="EMBL" id="AMQM01002831">
    <property type="status" value="NOT_ANNOTATED_CDS"/>
    <property type="molecule type" value="Genomic_DNA"/>
</dbReference>
<dbReference type="EMBL" id="KB095905">
    <property type="protein sequence ID" value="ESO09875.1"/>
    <property type="molecule type" value="Genomic_DNA"/>
</dbReference>
<evidence type="ECO:0000313" key="4">
    <source>
        <dbReference type="Proteomes" id="UP000015101"/>
    </source>
</evidence>
<feature type="region of interest" description="Disordered" evidence="1">
    <location>
        <begin position="51"/>
        <end position="84"/>
    </location>
</feature>
<reference evidence="3" key="3">
    <citation type="submission" date="2015-06" db="UniProtKB">
        <authorList>
            <consortium name="EnsemblMetazoa"/>
        </authorList>
    </citation>
    <scope>IDENTIFICATION</scope>
</reference>
<protein>
    <submittedName>
        <fullName evidence="2 3">Uncharacterized protein</fullName>
    </submittedName>
</protein>
<organism evidence="3 4">
    <name type="scientific">Helobdella robusta</name>
    <name type="common">Californian leech</name>
    <dbReference type="NCBI Taxonomy" id="6412"/>
    <lineage>
        <taxon>Eukaryota</taxon>
        <taxon>Metazoa</taxon>
        <taxon>Spiralia</taxon>
        <taxon>Lophotrochozoa</taxon>
        <taxon>Annelida</taxon>
        <taxon>Clitellata</taxon>
        <taxon>Hirudinea</taxon>
        <taxon>Rhynchobdellida</taxon>
        <taxon>Glossiphoniidae</taxon>
        <taxon>Helobdella</taxon>
    </lineage>
</organism>
<proteinExistence type="predicted"/>
<evidence type="ECO:0000313" key="2">
    <source>
        <dbReference type="EMBL" id="ESO09875.1"/>
    </source>
</evidence>